<dbReference type="CDD" id="cd00067">
    <property type="entry name" value="GAL4"/>
    <property type="match status" value="1"/>
</dbReference>
<dbReference type="PANTHER" id="PTHR38111:SF2">
    <property type="entry name" value="FINGER DOMAIN PROTEIN, PUTATIVE (AFU_ORTHOLOGUE AFUA_1G01560)-RELATED"/>
    <property type="match status" value="1"/>
</dbReference>
<sequence>MTRTGKCDICRSRKVKEQCDEQKPGCSACRKVGRECTYSYGKPSVFVVEDPTQFSGHGKAKVAPLIYALHQRRGICEVTPHRGSKHKDASQGGSGIHSQSTGTPHRFSKPPSDHYATDFIGSPSIVQPWCSQSALRARFITILGSYLQDHNPFVIDTLWADCIPARIGYNRTFDLAVESAMDSFDCFQNDTYSTRRIAISSRVKALRCLRKELEKKCLGFATAQAIRMHFYSEVFLDFTNWPSHHLHMRGLFDVLKVGNLPLSEDQEAFWVFLHSTYVDEVIEATYRGTHSRFDTPPYLTATCPTTASLSLPTYYTMSMALMHCWIQIPRLICLIRTARSLQSPSILAKATSLASSLWEIAQTVPLETYLASTTTQICLPADYLVADIIDHILHFDSVYNLMLLLHYWTFTIYLCGLTHTLHTCFPVESTPAYLPSIHTVMEADAKAAVRIAQALVYALSSSTCASLPLLLFRILGPLQTSTGSWLRAIAHDNLLSNERVVPMAEAYNEAQPGCREKRMVKWIVETSKSVALKWEFPIIDLGQLQRAQEFVSGGVTWHGLDLIDGDGSSERWRKRV</sequence>
<reference evidence="4 5" key="1">
    <citation type="submission" date="2021-02" db="EMBL/GenBank/DDBJ databases">
        <title>Genome assembly of Pseudopithomyces chartarum.</title>
        <authorList>
            <person name="Jauregui R."/>
            <person name="Singh J."/>
            <person name="Voisey C."/>
        </authorList>
    </citation>
    <scope>NUCLEOTIDE SEQUENCE [LARGE SCALE GENOMIC DNA]</scope>
    <source>
        <strain evidence="4 5">AGR01</strain>
    </source>
</reference>
<dbReference type="Proteomes" id="UP001280581">
    <property type="component" value="Unassembled WGS sequence"/>
</dbReference>
<keyword evidence="1" id="KW-0539">Nucleus</keyword>
<feature type="region of interest" description="Disordered" evidence="2">
    <location>
        <begin position="80"/>
        <end position="112"/>
    </location>
</feature>
<comment type="caution">
    <text evidence="4">The sequence shown here is derived from an EMBL/GenBank/DDBJ whole genome shotgun (WGS) entry which is preliminary data.</text>
</comment>
<evidence type="ECO:0000256" key="2">
    <source>
        <dbReference type="SAM" id="MobiDB-lite"/>
    </source>
</evidence>
<evidence type="ECO:0000259" key="3">
    <source>
        <dbReference type="PROSITE" id="PS50048"/>
    </source>
</evidence>
<dbReference type="AlphaFoldDB" id="A0AAN6LQW5"/>
<organism evidence="4 5">
    <name type="scientific">Pseudopithomyces chartarum</name>
    <dbReference type="NCBI Taxonomy" id="1892770"/>
    <lineage>
        <taxon>Eukaryota</taxon>
        <taxon>Fungi</taxon>
        <taxon>Dikarya</taxon>
        <taxon>Ascomycota</taxon>
        <taxon>Pezizomycotina</taxon>
        <taxon>Dothideomycetes</taxon>
        <taxon>Pleosporomycetidae</taxon>
        <taxon>Pleosporales</taxon>
        <taxon>Massarineae</taxon>
        <taxon>Didymosphaeriaceae</taxon>
        <taxon>Pseudopithomyces</taxon>
    </lineage>
</organism>
<keyword evidence="5" id="KW-1185">Reference proteome</keyword>
<accession>A0AAN6LQW5</accession>
<gene>
    <name evidence="4" type="ORF">GRF29_154g630673</name>
</gene>
<dbReference type="InterPro" id="IPR001138">
    <property type="entry name" value="Zn2Cys6_DnaBD"/>
</dbReference>
<name>A0AAN6LQW5_9PLEO</name>
<evidence type="ECO:0000313" key="4">
    <source>
        <dbReference type="EMBL" id="KAK3202758.1"/>
    </source>
</evidence>
<dbReference type="EMBL" id="WVTA01000013">
    <property type="protein sequence ID" value="KAK3202758.1"/>
    <property type="molecule type" value="Genomic_DNA"/>
</dbReference>
<dbReference type="SUPFAM" id="SSF57701">
    <property type="entry name" value="Zn2/Cys6 DNA-binding domain"/>
    <property type="match status" value="1"/>
</dbReference>
<protein>
    <recommendedName>
        <fullName evidence="3">Zn(2)-C6 fungal-type domain-containing protein</fullName>
    </recommendedName>
</protein>
<evidence type="ECO:0000313" key="5">
    <source>
        <dbReference type="Proteomes" id="UP001280581"/>
    </source>
</evidence>
<dbReference type="PROSITE" id="PS50048">
    <property type="entry name" value="ZN2_CY6_FUNGAL_2"/>
    <property type="match status" value="1"/>
</dbReference>
<dbReference type="InterPro" id="IPR036864">
    <property type="entry name" value="Zn2-C6_fun-type_DNA-bd_sf"/>
</dbReference>
<dbReference type="GO" id="GO:0000981">
    <property type="term" value="F:DNA-binding transcription factor activity, RNA polymerase II-specific"/>
    <property type="evidence" value="ECO:0007669"/>
    <property type="project" value="InterPro"/>
</dbReference>
<dbReference type="PANTHER" id="PTHR38111">
    <property type="entry name" value="ZN(2)-C6 FUNGAL-TYPE DOMAIN-CONTAINING PROTEIN-RELATED"/>
    <property type="match status" value="1"/>
</dbReference>
<feature type="domain" description="Zn(2)-C6 fungal-type" evidence="3">
    <location>
        <begin position="6"/>
        <end position="38"/>
    </location>
</feature>
<proteinExistence type="predicted"/>
<dbReference type="Pfam" id="PF00172">
    <property type="entry name" value="Zn_clus"/>
    <property type="match status" value="1"/>
</dbReference>
<dbReference type="InterPro" id="IPR053178">
    <property type="entry name" value="Osmoadaptation_assoc"/>
</dbReference>
<evidence type="ECO:0000256" key="1">
    <source>
        <dbReference type="ARBA" id="ARBA00023242"/>
    </source>
</evidence>
<dbReference type="GO" id="GO:0008270">
    <property type="term" value="F:zinc ion binding"/>
    <property type="evidence" value="ECO:0007669"/>
    <property type="project" value="InterPro"/>
</dbReference>
<dbReference type="Gene3D" id="4.10.240.10">
    <property type="entry name" value="Zn(2)-C6 fungal-type DNA-binding domain"/>
    <property type="match status" value="1"/>
</dbReference>